<dbReference type="Gene3D" id="1.10.760.10">
    <property type="entry name" value="Cytochrome c-like domain"/>
    <property type="match status" value="2"/>
</dbReference>
<feature type="domain" description="Cytochrome c" evidence="21">
    <location>
        <begin position="216"/>
        <end position="297"/>
    </location>
</feature>
<dbReference type="SUPFAM" id="SSF46626">
    <property type="entry name" value="Cytochrome c"/>
    <property type="match status" value="2"/>
</dbReference>
<evidence type="ECO:0000256" key="14">
    <source>
        <dbReference type="ARBA" id="ARBA00022989"/>
    </source>
</evidence>
<feature type="transmembrane region" description="Helical" evidence="20">
    <location>
        <begin position="60"/>
        <end position="79"/>
    </location>
</feature>
<evidence type="ECO:0000256" key="12">
    <source>
        <dbReference type="ARBA" id="ARBA00022781"/>
    </source>
</evidence>
<evidence type="ECO:0000256" key="8">
    <source>
        <dbReference type="ARBA" id="ARBA00022660"/>
    </source>
</evidence>
<evidence type="ECO:0000256" key="4">
    <source>
        <dbReference type="ARBA" id="ARBA00022448"/>
    </source>
</evidence>
<keyword evidence="7 19" id="KW-0349">Heme</keyword>
<keyword evidence="17 19" id="KW-0406">Ion transport</keyword>
<dbReference type="Gene3D" id="6.10.280.130">
    <property type="match status" value="1"/>
</dbReference>
<protein>
    <recommendedName>
        <fullName evidence="19">Cbb3-type cytochrome c oxidase subunit</fullName>
    </recommendedName>
</protein>
<dbReference type="PANTHER" id="PTHR33751">
    <property type="entry name" value="CBB3-TYPE CYTOCHROME C OXIDASE SUBUNIT FIXP"/>
    <property type="match status" value="1"/>
</dbReference>
<evidence type="ECO:0000313" key="22">
    <source>
        <dbReference type="EMBL" id="MDX6848002.1"/>
    </source>
</evidence>
<evidence type="ECO:0000256" key="10">
    <source>
        <dbReference type="ARBA" id="ARBA00022723"/>
    </source>
</evidence>
<organism evidence="22 23">
    <name type="scientific">Gilvimarinus gilvus</name>
    <dbReference type="NCBI Taxonomy" id="3058038"/>
    <lineage>
        <taxon>Bacteria</taxon>
        <taxon>Pseudomonadati</taxon>
        <taxon>Pseudomonadota</taxon>
        <taxon>Gammaproteobacteria</taxon>
        <taxon>Cellvibrionales</taxon>
        <taxon>Cellvibrionaceae</taxon>
        <taxon>Gilvimarinus</taxon>
    </lineage>
</organism>
<dbReference type="Proteomes" id="UP001273505">
    <property type="component" value="Unassembled WGS sequence"/>
</dbReference>
<keyword evidence="23" id="KW-1185">Reference proteome</keyword>
<dbReference type="InterPro" id="IPR036909">
    <property type="entry name" value="Cyt_c-like_dom_sf"/>
</dbReference>
<dbReference type="InterPro" id="IPR032858">
    <property type="entry name" value="CcoP_N"/>
</dbReference>
<evidence type="ECO:0000256" key="16">
    <source>
        <dbReference type="ARBA" id="ARBA00023004"/>
    </source>
</evidence>
<comment type="cofactor">
    <cofactor evidence="19">
        <name>heme c</name>
        <dbReference type="ChEBI" id="CHEBI:61717"/>
    </cofactor>
    <text evidence="19">Binds 2 heme C groups per subunit.</text>
</comment>
<dbReference type="PRINTS" id="PR00605">
    <property type="entry name" value="CYTCHROMECIC"/>
</dbReference>
<keyword evidence="18 19" id="KW-0472">Membrane</keyword>
<dbReference type="RefSeq" id="WP_302723288.1">
    <property type="nucleotide sequence ID" value="NZ_JAULRU010000583.1"/>
</dbReference>
<evidence type="ECO:0000259" key="21">
    <source>
        <dbReference type="PROSITE" id="PS51007"/>
    </source>
</evidence>
<dbReference type="Pfam" id="PF14715">
    <property type="entry name" value="FixP_N"/>
    <property type="match status" value="1"/>
</dbReference>
<evidence type="ECO:0000256" key="11">
    <source>
        <dbReference type="ARBA" id="ARBA00022737"/>
    </source>
</evidence>
<dbReference type="InterPro" id="IPR038414">
    <property type="entry name" value="CcoP_N_sf"/>
</dbReference>
<comment type="subcellular location">
    <subcellularLocation>
        <location evidence="1 19">Cell inner membrane</location>
    </subcellularLocation>
</comment>
<evidence type="ECO:0000256" key="2">
    <source>
        <dbReference type="ARBA" id="ARBA00004673"/>
    </source>
</evidence>
<reference evidence="22 23" key="1">
    <citation type="submission" date="2023-11" db="EMBL/GenBank/DDBJ databases">
        <title>Gilvimarinus fulvus sp. nov., isolated from the surface of Kelp.</title>
        <authorList>
            <person name="Sun Y.Y."/>
            <person name="Gong Y."/>
            <person name="Du Z.J."/>
        </authorList>
    </citation>
    <scope>NUCLEOTIDE SEQUENCE [LARGE SCALE GENOMIC DNA]</scope>
    <source>
        <strain evidence="22 23">SDUM040013</strain>
    </source>
</reference>
<keyword evidence="11" id="KW-0677">Repeat</keyword>
<dbReference type="PIRSF" id="PIRSF000006">
    <property type="entry name" value="Cbb3-Cox_fixP"/>
    <property type="match status" value="1"/>
</dbReference>
<dbReference type="PROSITE" id="PS51007">
    <property type="entry name" value="CYTC"/>
    <property type="match status" value="2"/>
</dbReference>
<keyword evidence="4 19" id="KW-0813">Transport</keyword>
<dbReference type="NCBIfam" id="TIGR00782">
    <property type="entry name" value="ccoP"/>
    <property type="match status" value="1"/>
</dbReference>
<evidence type="ECO:0000256" key="5">
    <source>
        <dbReference type="ARBA" id="ARBA00022475"/>
    </source>
</evidence>
<keyword evidence="13 19" id="KW-0249">Electron transport</keyword>
<keyword evidence="16 19" id="KW-0408">Iron</keyword>
<dbReference type="Pfam" id="PF13442">
    <property type="entry name" value="Cytochrome_CBB3"/>
    <property type="match status" value="2"/>
</dbReference>
<keyword evidence="14 20" id="KW-1133">Transmembrane helix</keyword>
<evidence type="ECO:0000256" key="6">
    <source>
        <dbReference type="ARBA" id="ARBA00022519"/>
    </source>
</evidence>
<comment type="function">
    <text evidence="19">C-type cytochrome. Part of the cbb3-type cytochrome c oxidase complex.</text>
</comment>
<dbReference type="PANTHER" id="PTHR33751:SF1">
    <property type="entry name" value="CBB3-TYPE CYTOCHROME C OXIDASE SUBUNIT FIXP"/>
    <property type="match status" value="1"/>
</dbReference>
<comment type="subunit">
    <text evidence="19">Component of the cbb3-type cytochrome c oxidase.</text>
</comment>
<dbReference type="InterPro" id="IPR050597">
    <property type="entry name" value="Cytochrome_c_Oxidase_Subunit"/>
</dbReference>
<dbReference type="InterPro" id="IPR008168">
    <property type="entry name" value="Cyt_C_IC"/>
</dbReference>
<comment type="caution">
    <text evidence="22">The sequence shown here is derived from an EMBL/GenBank/DDBJ whole genome shotgun (WGS) entry which is preliminary data.</text>
</comment>
<evidence type="ECO:0000256" key="20">
    <source>
        <dbReference type="SAM" id="Phobius"/>
    </source>
</evidence>
<evidence type="ECO:0000256" key="15">
    <source>
        <dbReference type="ARBA" id="ARBA00023002"/>
    </source>
</evidence>
<feature type="domain" description="Cytochrome c" evidence="21">
    <location>
        <begin position="130"/>
        <end position="209"/>
    </location>
</feature>
<proteinExistence type="inferred from homology"/>
<gene>
    <name evidence="22" type="primary">ccoP</name>
    <name evidence="22" type="ORF">SCD92_01440</name>
</gene>
<evidence type="ECO:0000256" key="19">
    <source>
        <dbReference type="PIRNR" id="PIRNR000006"/>
    </source>
</evidence>
<comment type="pathway">
    <text evidence="2 19">Energy metabolism; oxidative phosphorylation.</text>
</comment>
<keyword evidence="8 19" id="KW-0679">Respiratory chain</keyword>
<keyword evidence="6 19" id="KW-0997">Cell inner membrane</keyword>
<feature type="transmembrane region" description="Helical" evidence="20">
    <location>
        <begin position="7"/>
        <end position="25"/>
    </location>
</feature>
<keyword evidence="9 20" id="KW-0812">Transmembrane</keyword>
<evidence type="ECO:0000313" key="23">
    <source>
        <dbReference type="Proteomes" id="UP001273505"/>
    </source>
</evidence>
<name>A0ABU4RSZ8_9GAMM</name>
<sequence length="304" mass="34118">MSTFWSLWIIGLTLINMALVLWVLLANRKVAVRDDETPENRTTGHVYDGIEEYDNPLPRWWFKMFIATFIFAAVYLIIYPGMGSFKGLYPGGWTQELELERHQQQADARYAEQFGEYNAMPIEQLAQDQQAMKMGLRLFANNCAVCHGADGGGNYGFPNLTDSDWIWGGSPEQIKQSIVQGRKAVMPPWAAILGDEGIAETTEYVLSLSDRDHKAEMAERGAEHYKRNCVACHGADGTGNPMLGAPNLTDDIWLYSGEPSGIRTTLREGRNGVMPAQKDLLKESRIHLLAAYVYSLSQPYEAQE</sequence>
<evidence type="ECO:0000256" key="7">
    <source>
        <dbReference type="ARBA" id="ARBA00022617"/>
    </source>
</evidence>
<evidence type="ECO:0000256" key="13">
    <source>
        <dbReference type="ARBA" id="ARBA00022982"/>
    </source>
</evidence>
<dbReference type="InterPro" id="IPR004678">
    <property type="entry name" value="Cyt_c_oxidase_cbb3_su3"/>
</dbReference>
<dbReference type="EMBL" id="JAXAFO010000002">
    <property type="protein sequence ID" value="MDX6848002.1"/>
    <property type="molecule type" value="Genomic_DNA"/>
</dbReference>
<comment type="similarity">
    <text evidence="3 19">Belongs to the CcoP / FixP family.</text>
</comment>
<evidence type="ECO:0000256" key="3">
    <source>
        <dbReference type="ARBA" id="ARBA00006113"/>
    </source>
</evidence>
<accession>A0ABU4RSZ8</accession>
<dbReference type="InterPro" id="IPR009056">
    <property type="entry name" value="Cyt_c-like_dom"/>
</dbReference>
<evidence type="ECO:0000256" key="17">
    <source>
        <dbReference type="ARBA" id="ARBA00023065"/>
    </source>
</evidence>
<keyword evidence="10 19" id="KW-0479">Metal-binding</keyword>
<evidence type="ECO:0000256" key="18">
    <source>
        <dbReference type="ARBA" id="ARBA00023136"/>
    </source>
</evidence>
<evidence type="ECO:0000256" key="9">
    <source>
        <dbReference type="ARBA" id="ARBA00022692"/>
    </source>
</evidence>
<keyword evidence="5 19" id="KW-1003">Cell membrane</keyword>
<keyword evidence="12 19" id="KW-0375">Hydrogen ion transport</keyword>
<keyword evidence="15 19" id="KW-0560">Oxidoreductase</keyword>
<evidence type="ECO:0000256" key="1">
    <source>
        <dbReference type="ARBA" id="ARBA00004533"/>
    </source>
</evidence>